<dbReference type="InterPro" id="IPR002716">
    <property type="entry name" value="PIN_dom"/>
</dbReference>
<reference evidence="2" key="1">
    <citation type="submission" date="2019-02" db="EMBL/GenBank/DDBJ databases">
        <title>Draft genome of the type strain Pelomonas aquatica CCUG 52575T.</title>
        <authorList>
            <person name="Gomila M."/>
            <person name="Lalucat J."/>
        </authorList>
    </citation>
    <scope>NUCLEOTIDE SEQUENCE</scope>
    <source>
        <strain evidence="2">CCUG 52575</strain>
    </source>
</reference>
<evidence type="ECO:0000313" key="3">
    <source>
        <dbReference type="Proteomes" id="UP001152766"/>
    </source>
</evidence>
<dbReference type="InterPro" id="IPR029060">
    <property type="entry name" value="PIN-like_dom_sf"/>
</dbReference>
<dbReference type="EMBL" id="SGUG01000016">
    <property type="protein sequence ID" value="MDG0863231.1"/>
    <property type="molecule type" value="Genomic_DNA"/>
</dbReference>
<name>A0A9X4R552_9BURK</name>
<dbReference type="CDD" id="cd18692">
    <property type="entry name" value="PIN_VapC-like"/>
    <property type="match status" value="1"/>
</dbReference>
<dbReference type="Gene3D" id="3.40.50.1010">
    <property type="entry name" value="5'-nuclease"/>
    <property type="match status" value="1"/>
</dbReference>
<dbReference type="Pfam" id="PF01850">
    <property type="entry name" value="PIN"/>
    <property type="match status" value="1"/>
</dbReference>
<proteinExistence type="predicted"/>
<organism evidence="2 3">
    <name type="scientific">Pelomonas aquatica</name>
    <dbReference type="NCBI Taxonomy" id="431058"/>
    <lineage>
        <taxon>Bacteria</taxon>
        <taxon>Pseudomonadati</taxon>
        <taxon>Pseudomonadota</taxon>
        <taxon>Betaproteobacteria</taxon>
        <taxon>Burkholderiales</taxon>
        <taxon>Sphaerotilaceae</taxon>
        <taxon>Roseateles</taxon>
    </lineage>
</organism>
<feature type="domain" description="PIN" evidence="1">
    <location>
        <begin position="7"/>
        <end position="120"/>
    </location>
</feature>
<comment type="caution">
    <text evidence="2">The sequence shown here is derived from an EMBL/GenBank/DDBJ whole genome shotgun (WGS) entry which is preliminary data.</text>
</comment>
<evidence type="ECO:0000313" key="2">
    <source>
        <dbReference type="EMBL" id="MDG0863231.1"/>
    </source>
</evidence>
<dbReference type="RefSeq" id="WP_268147873.1">
    <property type="nucleotide sequence ID" value="NZ_JAPPUW010000003.1"/>
</dbReference>
<dbReference type="SUPFAM" id="SSF88723">
    <property type="entry name" value="PIN domain-like"/>
    <property type="match status" value="1"/>
</dbReference>
<keyword evidence="3" id="KW-1185">Reference proteome</keyword>
<protein>
    <submittedName>
        <fullName evidence="2">PIN domain-containing protein</fullName>
    </submittedName>
</protein>
<dbReference type="Proteomes" id="UP001152766">
    <property type="component" value="Unassembled WGS sequence"/>
</dbReference>
<gene>
    <name evidence="2" type="ORF">EXJ73_12205</name>
</gene>
<evidence type="ECO:0000259" key="1">
    <source>
        <dbReference type="Pfam" id="PF01850"/>
    </source>
</evidence>
<sequence length="144" mass="15997">MSATEPVFVDTSVLLFSEDGARPAEREQVLAWLRMLWSTRTGRVSVQVLNDFYLLATRQVGPAMPQGDVRAEVRRYQHWRPWQTDQATVESAWSLESRFGLPFADALVVASAKAQGCTRLLSLALPHDAAYDSVQVLNPLVAAP</sequence>
<accession>A0A9X4R552</accession>
<dbReference type="AlphaFoldDB" id="A0A9X4R552"/>